<comment type="caution">
    <text evidence="4">The sequence shown here is derived from an EMBL/GenBank/DDBJ whole genome shotgun (WGS) entry which is preliminary data.</text>
</comment>
<accession>A0ABU0XA47</accession>
<name>A0ABU0XA47_9PSEU</name>
<dbReference type="PANTHER" id="PTHR46696:SF1">
    <property type="entry name" value="CYTOCHROME P450 YJIB-RELATED"/>
    <property type="match status" value="1"/>
</dbReference>
<keyword evidence="2" id="KW-0560">Oxidoreductase</keyword>
<dbReference type="Proteomes" id="UP001225605">
    <property type="component" value="Unassembled WGS sequence"/>
</dbReference>
<dbReference type="RefSeq" id="WP_306750592.1">
    <property type="nucleotide sequence ID" value="NZ_NSDM01000025.1"/>
</dbReference>
<keyword evidence="5" id="KW-1185">Reference proteome</keyword>
<organism evidence="4 5">
    <name type="scientific">Saccharothrix yanglingensis</name>
    <dbReference type="NCBI Taxonomy" id="659496"/>
    <lineage>
        <taxon>Bacteria</taxon>
        <taxon>Bacillati</taxon>
        <taxon>Actinomycetota</taxon>
        <taxon>Actinomycetes</taxon>
        <taxon>Pseudonocardiales</taxon>
        <taxon>Pseudonocardiaceae</taxon>
        <taxon>Saccharothrix</taxon>
    </lineage>
</organism>
<evidence type="ECO:0000256" key="1">
    <source>
        <dbReference type="ARBA" id="ARBA00010617"/>
    </source>
</evidence>
<dbReference type="PRINTS" id="PR00385">
    <property type="entry name" value="P450"/>
</dbReference>
<dbReference type="PROSITE" id="PS00086">
    <property type="entry name" value="CYTOCHROME_P450"/>
    <property type="match status" value="1"/>
</dbReference>
<keyword evidence="2" id="KW-0503">Monooxygenase</keyword>
<proteinExistence type="inferred from homology"/>
<dbReference type="Pfam" id="PF00067">
    <property type="entry name" value="p450"/>
    <property type="match status" value="1"/>
</dbReference>
<evidence type="ECO:0000313" key="4">
    <source>
        <dbReference type="EMBL" id="MDQ2588927.1"/>
    </source>
</evidence>
<protein>
    <submittedName>
        <fullName evidence="4">Cytochrome P450</fullName>
    </submittedName>
</protein>
<sequence>MTESIAVPHLPTARGCPFAPPDGLADIREKNPITRAVFEGGEEAWLFTGYQEVRDLLRDQRFSVRIPRSVHTRDEQPPRPGRGSLLWQDPPTHTADRRLLAKEFTVRRMQSLQPRIQRIVDEHLDRIASLPQPVDLVAEFATPVPSMVISSLFDVPVEQLDAFQDAAAEMMRVDVEPEAVQAAAGRIMFALHQLIQAKRAEPGEDLLSALIAADDPEGVVDDTFLVTAAATLLIAAHDTTACMIGLGTALLLDRPDQVALLRADPSLIGNAVEELLRYLTIGQRGAERVALEDVRYGDVKIKAGEQVVAHALAANFDPAFVPEPERFDITRRPSAHMAFGFGPHQCIGQQLARIELQIVFRSLFERFPTLRLAVPVEELPFRHEMVFYGVHELPVEW</sequence>
<evidence type="ECO:0000256" key="3">
    <source>
        <dbReference type="SAM" id="MobiDB-lite"/>
    </source>
</evidence>
<reference evidence="4 5" key="1">
    <citation type="submission" date="2017-06" db="EMBL/GenBank/DDBJ databases">
        <title>Cultured bacterium strain Saccharothrix yanglingensis Hhs.015.</title>
        <authorList>
            <person name="Xia Y."/>
        </authorList>
    </citation>
    <scope>NUCLEOTIDE SEQUENCE [LARGE SCALE GENOMIC DNA]</scope>
    <source>
        <strain evidence="4 5">Hhs.015</strain>
    </source>
</reference>
<keyword evidence="2" id="KW-0479">Metal-binding</keyword>
<comment type="similarity">
    <text evidence="1 2">Belongs to the cytochrome P450 family.</text>
</comment>
<evidence type="ECO:0000313" key="5">
    <source>
        <dbReference type="Proteomes" id="UP001225605"/>
    </source>
</evidence>
<dbReference type="SUPFAM" id="SSF48264">
    <property type="entry name" value="Cytochrome P450"/>
    <property type="match status" value="1"/>
</dbReference>
<feature type="region of interest" description="Disordered" evidence="3">
    <location>
        <begin position="68"/>
        <end position="91"/>
    </location>
</feature>
<evidence type="ECO:0000256" key="2">
    <source>
        <dbReference type="RuleBase" id="RU000461"/>
    </source>
</evidence>
<keyword evidence="2" id="KW-0349">Heme</keyword>
<gene>
    <name evidence="4" type="ORF">CKY47_34280</name>
</gene>
<dbReference type="PANTHER" id="PTHR46696">
    <property type="entry name" value="P450, PUTATIVE (EUROFUNG)-RELATED"/>
    <property type="match status" value="1"/>
</dbReference>
<dbReference type="PRINTS" id="PR00359">
    <property type="entry name" value="BP450"/>
</dbReference>
<dbReference type="InterPro" id="IPR001128">
    <property type="entry name" value="Cyt_P450"/>
</dbReference>
<dbReference type="CDD" id="cd11030">
    <property type="entry name" value="CYP105-like"/>
    <property type="match status" value="1"/>
</dbReference>
<keyword evidence="2" id="KW-0408">Iron</keyword>
<dbReference type="InterPro" id="IPR017972">
    <property type="entry name" value="Cyt_P450_CS"/>
</dbReference>
<dbReference type="Gene3D" id="1.10.630.10">
    <property type="entry name" value="Cytochrome P450"/>
    <property type="match status" value="1"/>
</dbReference>
<dbReference type="InterPro" id="IPR036396">
    <property type="entry name" value="Cyt_P450_sf"/>
</dbReference>
<dbReference type="InterPro" id="IPR002397">
    <property type="entry name" value="Cyt_P450_B"/>
</dbReference>
<dbReference type="EMBL" id="NSDM01000025">
    <property type="protein sequence ID" value="MDQ2588927.1"/>
    <property type="molecule type" value="Genomic_DNA"/>
</dbReference>